<dbReference type="EMBL" id="JAFLVR010000051">
    <property type="protein sequence ID" value="MBO0454222.1"/>
    <property type="molecule type" value="Genomic_DNA"/>
</dbReference>
<gene>
    <name evidence="2" type="ORF">JZO85_18350</name>
</gene>
<proteinExistence type="predicted"/>
<dbReference type="Gene3D" id="3.30.1180.20">
    <property type="entry name" value="Dihydroxyacetone kinase, domain 2"/>
    <property type="match status" value="1"/>
</dbReference>
<evidence type="ECO:0000313" key="3">
    <source>
        <dbReference type="Proteomes" id="UP000664495"/>
    </source>
</evidence>
<keyword evidence="2" id="KW-0808">Transferase</keyword>
<organism evidence="2 3">
    <name type="scientific">Candidatus Enterococcus murrayae</name>
    <dbReference type="NCBI Taxonomy" id="2815321"/>
    <lineage>
        <taxon>Bacteria</taxon>
        <taxon>Bacillati</taxon>
        <taxon>Bacillota</taxon>
        <taxon>Bacilli</taxon>
        <taxon>Lactobacillales</taxon>
        <taxon>Enterococcaceae</taxon>
        <taxon>Enterococcus</taxon>
    </lineage>
</organism>
<dbReference type="Gene3D" id="3.40.50.10440">
    <property type="entry name" value="Dihydroxyacetone kinase, domain 1"/>
    <property type="match status" value="1"/>
</dbReference>
<evidence type="ECO:0000259" key="1">
    <source>
        <dbReference type="PROSITE" id="PS51481"/>
    </source>
</evidence>
<feature type="domain" description="DhaK" evidence="1">
    <location>
        <begin position="7"/>
        <end position="329"/>
    </location>
</feature>
<dbReference type="Pfam" id="PF02733">
    <property type="entry name" value="Dak1"/>
    <property type="match status" value="1"/>
</dbReference>
<dbReference type="Proteomes" id="UP000664495">
    <property type="component" value="Unassembled WGS sequence"/>
</dbReference>
<evidence type="ECO:0000313" key="2">
    <source>
        <dbReference type="EMBL" id="MBO0454222.1"/>
    </source>
</evidence>
<accession>A0ABS3HL98</accession>
<dbReference type="InterPro" id="IPR004006">
    <property type="entry name" value="DhaK_dom"/>
</dbReference>
<dbReference type="PANTHER" id="PTHR28629:SF4">
    <property type="entry name" value="TRIOKINASE_FMN CYCLASE"/>
    <property type="match status" value="1"/>
</dbReference>
<keyword evidence="3" id="KW-1185">Reference proteome</keyword>
<dbReference type="RefSeq" id="WP_207109960.1">
    <property type="nucleotide sequence ID" value="NZ_JAFLVR010000051.1"/>
</dbReference>
<dbReference type="PANTHER" id="PTHR28629">
    <property type="entry name" value="TRIOKINASE/FMN CYCLASE"/>
    <property type="match status" value="1"/>
</dbReference>
<dbReference type="PROSITE" id="PS51481">
    <property type="entry name" value="DHAK"/>
    <property type="match status" value="1"/>
</dbReference>
<protein>
    <submittedName>
        <fullName evidence="2">Dihydroxyacetone kinase subunit DhaK</fullName>
    </submittedName>
</protein>
<dbReference type="GO" id="GO:0016301">
    <property type="term" value="F:kinase activity"/>
    <property type="evidence" value="ECO:0007669"/>
    <property type="project" value="UniProtKB-KW"/>
</dbReference>
<keyword evidence="2" id="KW-0418">Kinase</keyword>
<dbReference type="SUPFAM" id="SSF82549">
    <property type="entry name" value="DAK1/DegV-like"/>
    <property type="match status" value="1"/>
</dbReference>
<dbReference type="InterPro" id="IPR050861">
    <property type="entry name" value="Dihydroxyacetone_Kinase"/>
</dbReference>
<reference evidence="2 3" key="1">
    <citation type="submission" date="2021-03" db="EMBL/GenBank/DDBJ databases">
        <title>Enterococcal diversity collection.</title>
        <authorList>
            <person name="Gilmore M.S."/>
            <person name="Schwartzman J."/>
            <person name="Van Tyne D."/>
            <person name="Martin M."/>
            <person name="Earl A.M."/>
            <person name="Manson A.L."/>
            <person name="Straub T."/>
            <person name="Salamzade R."/>
            <person name="Saavedra J."/>
            <person name="Lebreton F."/>
            <person name="Prichula J."/>
            <person name="Schaufler K."/>
            <person name="Gaca A."/>
            <person name="Sgardioli B."/>
            <person name="Wagenaar J."/>
            <person name="Strong T."/>
        </authorList>
    </citation>
    <scope>NUCLEOTIDE SEQUENCE [LARGE SCALE GENOMIC DNA]</scope>
    <source>
        <strain evidence="2 3">MJM16</strain>
    </source>
</reference>
<comment type="caution">
    <text evidence="2">The sequence shown here is derived from an EMBL/GenBank/DDBJ whole genome shotgun (WGS) entry which is preliminary data.</text>
</comment>
<name>A0ABS3HL98_9ENTE</name>
<sequence length="335" mass="35912">MKKILNSKETIIDDLIAGFIAAENGRVAQSDQNSRVLYRNKKIANKVGIVSGGGSGHEPLFLGLLGENLVDAVAIGNIFAAPTPGTVCEAIKQADQGAGVVCLFGNYAGDVLNFDMGVDLAAMEDILAINIPISDDVASAPKELKAERRGIAGDLFVIKEVAAAAAKGYSLEECVRIGKEANEKIFSIGVGIASGTNPMNGKKNFDLAEDEIEFGLGIHGEPGIEKMKIVGAEELTNRMYDVVKQEVEETGEKEVIICINGLGSTTCLELYIVNNEVNKRLISEGYTIHDTLIGSVCTTQEMAGFSITIQAVTSELKELYDLDAYSSCYFHKEDY</sequence>